<dbReference type="Pfam" id="PF00580">
    <property type="entry name" value="UvrD-helicase"/>
    <property type="match status" value="1"/>
</dbReference>
<organism evidence="19 20">
    <name type="scientific">Nocardioides lentus</name>
    <dbReference type="NCBI Taxonomy" id="338077"/>
    <lineage>
        <taxon>Bacteria</taxon>
        <taxon>Bacillati</taxon>
        <taxon>Actinomycetota</taxon>
        <taxon>Actinomycetes</taxon>
        <taxon>Propionibacteriales</taxon>
        <taxon>Nocardioidaceae</taxon>
        <taxon>Nocardioides</taxon>
    </lineage>
</organism>
<evidence type="ECO:0000256" key="1">
    <source>
        <dbReference type="ARBA" id="ARBA00009922"/>
    </source>
</evidence>
<feature type="domain" description="UvrD-like helicase ATP-binding" evidence="17">
    <location>
        <begin position="34"/>
        <end position="384"/>
    </location>
</feature>
<evidence type="ECO:0000256" key="2">
    <source>
        <dbReference type="ARBA" id="ARBA00022722"/>
    </source>
</evidence>
<dbReference type="InterPro" id="IPR027417">
    <property type="entry name" value="P-loop_NTPase"/>
</dbReference>
<dbReference type="InterPro" id="IPR000212">
    <property type="entry name" value="DNA_helicase_UvrD/REP"/>
</dbReference>
<keyword evidence="9" id="KW-0238">DNA-binding</keyword>
<dbReference type="InterPro" id="IPR011335">
    <property type="entry name" value="Restrct_endonuc-II-like"/>
</dbReference>
<comment type="catalytic activity">
    <reaction evidence="14">
        <text>ATP + H2O = ADP + phosphate + H(+)</text>
        <dbReference type="Rhea" id="RHEA:13065"/>
        <dbReference type="ChEBI" id="CHEBI:15377"/>
        <dbReference type="ChEBI" id="CHEBI:15378"/>
        <dbReference type="ChEBI" id="CHEBI:30616"/>
        <dbReference type="ChEBI" id="CHEBI:43474"/>
        <dbReference type="ChEBI" id="CHEBI:456216"/>
        <dbReference type="EC" id="5.6.2.4"/>
    </reaction>
</comment>
<dbReference type="PROSITE" id="PS51217">
    <property type="entry name" value="UVRD_HELICASE_CTER"/>
    <property type="match status" value="1"/>
</dbReference>
<gene>
    <name evidence="19" type="ORF">GCM10009737_37080</name>
</gene>
<evidence type="ECO:0000259" key="18">
    <source>
        <dbReference type="PROSITE" id="PS51217"/>
    </source>
</evidence>
<dbReference type="CDD" id="cd17932">
    <property type="entry name" value="DEXQc_UvrD"/>
    <property type="match status" value="1"/>
</dbReference>
<comment type="catalytic activity">
    <reaction evidence="12">
        <text>Couples ATP hydrolysis with the unwinding of duplex DNA by translocating in the 3'-5' direction.</text>
        <dbReference type="EC" id="5.6.2.4"/>
    </reaction>
</comment>
<dbReference type="EC" id="5.6.2.4" evidence="13"/>
<evidence type="ECO:0000256" key="3">
    <source>
        <dbReference type="ARBA" id="ARBA00022741"/>
    </source>
</evidence>
<keyword evidence="5 15" id="KW-0378">Hydrolase</keyword>
<dbReference type="Pfam" id="PF13361">
    <property type="entry name" value="UvrD_C"/>
    <property type="match status" value="2"/>
</dbReference>
<dbReference type="Proteomes" id="UP001501612">
    <property type="component" value="Unassembled WGS sequence"/>
</dbReference>
<evidence type="ECO:0000256" key="16">
    <source>
        <dbReference type="SAM" id="MobiDB-lite"/>
    </source>
</evidence>
<feature type="domain" description="UvrD-like helicase C-terminal" evidence="18">
    <location>
        <begin position="385"/>
        <end position="707"/>
    </location>
</feature>
<protein>
    <recommendedName>
        <fullName evidence="13">DNA 3'-5' helicase</fullName>
        <ecNumber evidence="13">5.6.2.4</ecNumber>
    </recommendedName>
</protein>
<comment type="caution">
    <text evidence="19">The sequence shown here is derived from an EMBL/GenBank/DDBJ whole genome shotgun (WGS) entry which is preliminary data.</text>
</comment>
<dbReference type="EMBL" id="BAAAMY010000014">
    <property type="protein sequence ID" value="GAA1931688.1"/>
    <property type="molecule type" value="Genomic_DNA"/>
</dbReference>
<evidence type="ECO:0000259" key="17">
    <source>
        <dbReference type="PROSITE" id="PS51198"/>
    </source>
</evidence>
<dbReference type="InterPro" id="IPR014016">
    <property type="entry name" value="UvrD-like_ATP-bd"/>
</dbReference>
<evidence type="ECO:0000256" key="14">
    <source>
        <dbReference type="ARBA" id="ARBA00048988"/>
    </source>
</evidence>
<dbReference type="PROSITE" id="PS51198">
    <property type="entry name" value="UVRD_HELICASE_ATP_BIND"/>
    <property type="match status" value="1"/>
</dbReference>
<keyword evidence="8 15" id="KW-0067">ATP-binding</keyword>
<comment type="similarity">
    <text evidence="1">Belongs to the helicase family. UvrD subfamily.</text>
</comment>
<dbReference type="PANTHER" id="PTHR11070:SF55">
    <property type="entry name" value="DNA 3'-5' HELICASE"/>
    <property type="match status" value="1"/>
</dbReference>
<dbReference type="Pfam" id="PF12705">
    <property type="entry name" value="PDDEXK_1"/>
    <property type="match status" value="1"/>
</dbReference>
<evidence type="ECO:0000256" key="12">
    <source>
        <dbReference type="ARBA" id="ARBA00034617"/>
    </source>
</evidence>
<proteinExistence type="inferred from homology"/>
<feature type="region of interest" description="Disordered" evidence="16">
    <location>
        <begin position="830"/>
        <end position="852"/>
    </location>
</feature>
<evidence type="ECO:0000313" key="20">
    <source>
        <dbReference type="Proteomes" id="UP001501612"/>
    </source>
</evidence>
<dbReference type="InterPro" id="IPR014017">
    <property type="entry name" value="DNA_helicase_UvrD-like_C"/>
</dbReference>
<evidence type="ECO:0000256" key="10">
    <source>
        <dbReference type="ARBA" id="ARBA00023204"/>
    </source>
</evidence>
<dbReference type="InterPro" id="IPR013986">
    <property type="entry name" value="DExx_box_DNA_helicase_dom_sf"/>
</dbReference>
<dbReference type="Gene3D" id="3.90.320.10">
    <property type="match status" value="1"/>
</dbReference>
<feature type="compositionally biased region" description="Acidic residues" evidence="16">
    <location>
        <begin position="127"/>
        <end position="136"/>
    </location>
</feature>
<evidence type="ECO:0000256" key="8">
    <source>
        <dbReference type="ARBA" id="ARBA00022840"/>
    </source>
</evidence>
<keyword evidence="4" id="KW-0227">DNA damage</keyword>
<accession>A0ABN2PSZ7</accession>
<evidence type="ECO:0000256" key="5">
    <source>
        <dbReference type="ARBA" id="ARBA00022801"/>
    </source>
</evidence>
<keyword evidence="6 15" id="KW-0347">Helicase</keyword>
<dbReference type="Gene3D" id="1.10.10.160">
    <property type="match status" value="1"/>
</dbReference>
<name>A0ABN2PSZ7_9ACTN</name>
<evidence type="ECO:0000256" key="7">
    <source>
        <dbReference type="ARBA" id="ARBA00022839"/>
    </source>
</evidence>
<keyword evidence="3 15" id="KW-0547">Nucleotide-binding</keyword>
<dbReference type="RefSeq" id="WP_344009443.1">
    <property type="nucleotide sequence ID" value="NZ_BAAAMY010000014.1"/>
</dbReference>
<keyword evidence="10" id="KW-0234">DNA repair</keyword>
<evidence type="ECO:0000256" key="6">
    <source>
        <dbReference type="ARBA" id="ARBA00022806"/>
    </source>
</evidence>
<sequence length="1112" mass="119156">MTLTDHPGPAGAPTGGAAVVDTPEQLRDLLGVDWTFSAQQFAAVTAPLEPGVVIAGAGSGKTAVMAARVVWLVATGRVRPGEVLGLTFTTKATAELAGRIRDSLQAAGLAPRAGEVPPPRPPGAAGEEGEEDEPEEPTVSTYHAYASALLTEHGLRVGHEPDTRLVADAGRYQLAARVVADHTGVVEHLSDHPATVVTNLLALDAELSEHLVDPSSLRTWDAAERVRWEEGKGAEHRKTYLDRSDAAIHAVDRRAELLDLVEAYRERKRRLGLMDFSDQIALVARLAEECPEVGAGERSRFRVVLLDEYQDTSVAQARMLGRLFSGPDAAAGRGHPVTAVGDPHQAIYGWRGASVSNILEFARDFPPVTGEPRRFPLTVNRRSDARILELATHLAADLYAGRNDLAPLEPAPGAAPGEVRLAVHETSGDELAWLADRVHAARATRRPDGEPTPWREIAVLTRDNATAAAVFDVLSAAEVPVEIVGLKGLLRLPEVAEVVACLSLVGDVTANAALLTLLGGPRWAVGPRDLALLGRRARELGGPAGARGGGRTAPGEQRADLREELLDAVASADPTELPALSDALEDPGDLDYSAQARERFALLAAELRRLRAAASEPVMDLLRRILDTCGLDVELDSSLSPAAAARRDNLDLFVQAVADFQSVDGHVGLPALLAWLEAEDDFGQGLDVAVPTEADSVKLLTVHRAKGLEWDAVFLVGVCQDKFPNPRARSTWLTVPQALPLPLRGDAVDLPSLAGHAPADIATLLAAVKEQALVEELRLAYVAWTRPRHRLTVSGHCWTGGRAGPLGPSPYLAATREVLAGWGEQPERWQERPERGETNPVAQAPDQAWPIGHHTTGEVERRRDAARRVREADPTADDGLEDVLHAEQVATWDDEIERLVREAAREVGGEVAVPLPSSVAATALGRLRDPAAYARELARPMPRRPSSAARFGTRFHAWVEARVGQQQLLGPDDLAGRADSDLVEVEGEADLAELQAAFEAGPFADRAPYRVEAGFALVLGGQVVRGRIDAVYAEPDGGYLVVDWKTGHAEHADPLQLAVYREAWAELAGVPPERVRAAFAFVRTGRLLEPTDLPGRAELERLVAAGSSAERA</sequence>
<evidence type="ECO:0000256" key="11">
    <source>
        <dbReference type="ARBA" id="ARBA00023235"/>
    </source>
</evidence>
<evidence type="ECO:0000256" key="4">
    <source>
        <dbReference type="ARBA" id="ARBA00022763"/>
    </source>
</evidence>
<dbReference type="Gene3D" id="3.40.50.300">
    <property type="entry name" value="P-loop containing nucleotide triphosphate hydrolases"/>
    <property type="match status" value="3"/>
</dbReference>
<feature type="region of interest" description="Disordered" evidence="16">
    <location>
        <begin position="109"/>
        <end position="138"/>
    </location>
</feature>
<dbReference type="InterPro" id="IPR011604">
    <property type="entry name" value="PDDEXK-like_dom_sf"/>
</dbReference>
<dbReference type="PANTHER" id="PTHR11070">
    <property type="entry name" value="UVRD / RECB / PCRA DNA HELICASE FAMILY MEMBER"/>
    <property type="match status" value="1"/>
</dbReference>
<keyword evidence="11" id="KW-0413">Isomerase</keyword>
<evidence type="ECO:0000313" key="19">
    <source>
        <dbReference type="EMBL" id="GAA1931688.1"/>
    </source>
</evidence>
<dbReference type="InterPro" id="IPR038726">
    <property type="entry name" value="PDDEXK_AddAB-type"/>
</dbReference>
<feature type="binding site" evidence="15">
    <location>
        <begin position="55"/>
        <end position="62"/>
    </location>
    <ligand>
        <name>ATP</name>
        <dbReference type="ChEBI" id="CHEBI:30616"/>
    </ligand>
</feature>
<evidence type="ECO:0000256" key="9">
    <source>
        <dbReference type="ARBA" id="ARBA00023125"/>
    </source>
</evidence>
<dbReference type="Gene3D" id="1.10.486.10">
    <property type="entry name" value="PCRA, domain 4"/>
    <property type="match status" value="1"/>
</dbReference>
<dbReference type="SUPFAM" id="SSF52540">
    <property type="entry name" value="P-loop containing nucleoside triphosphate hydrolases"/>
    <property type="match status" value="1"/>
</dbReference>
<evidence type="ECO:0000256" key="15">
    <source>
        <dbReference type="PROSITE-ProRule" id="PRU00560"/>
    </source>
</evidence>
<evidence type="ECO:0000256" key="13">
    <source>
        <dbReference type="ARBA" id="ARBA00034808"/>
    </source>
</evidence>
<keyword evidence="20" id="KW-1185">Reference proteome</keyword>
<reference evidence="19 20" key="1">
    <citation type="journal article" date="2019" name="Int. J. Syst. Evol. Microbiol.">
        <title>The Global Catalogue of Microorganisms (GCM) 10K type strain sequencing project: providing services to taxonomists for standard genome sequencing and annotation.</title>
        <authorList>
            <consortium name="The Broad Institute Genomics Platform"/>
            <consortium name="The Broad Institute Genome Sequencing Center for Infectious Disease"/>
            <person name="Wu L."/>
            <person name="Ma J."/>
        </authorList>
    </citation>
    <scope>NUCLEOTIDE SEQUENCE [LARGE SCALE GENOMIC DNA]</scope>
    <source>
        <strain evidence="19 20">JCM 14046</strain>
    </source>
</reference>
<keyword evidence="7" id="KW-0269">Exonuclease</keyword>
<keyword evidence="2" id="KW-0540">Nuclease</keyword>
<dbReference type="SUPFAM" id="SSF52980">
    <property type="entry name" value="Restriction endonuclease-like"/>
    <property type="match status" value="1"/>
</dbReference>